<sequence length="701" mass="79684">MTYFNNSSYLIDKNFNDLGPHSSIIAPVGKTEVTILDNIYNITKLIHGRILSSTNISGGYRVYVPRNQLKELIFAYQSISNYKLAQDLDPLIQSLRSLITPNGTETEIGMDSRIVLQMIAVNNNISTNLSKIWEGVVALRFISCSGFNKDMTIRPPLVEMLKFYESAKITTKVTLLLRFIPMFQICLIGSYLTFNSRTNTSPNLDIRLTPRYETSKPPVPEPESIPESNVPSDVPVQSISHAPEESSEIRDSNLASTSSSQISDEPTLTRDIIPFRGPIVQMPDPQFYGIKATDILTIEELDDDFEIKDLARARYMIKPIPRLPYLLANVIGDVFRTGADCNDIIRQMITGDFNDGMARGAADLCFRILRGYAHVPDDSLVIIPYPRTTDRYEWNGRTTALFYLSALFVVVFQLRQRNMLTPQMINYAYEQIMKEIGTPVQGQRVFITCSHTYGDVQFNYSPNDVTNQIKMVDWLAVWWNHHERQEVSGIKHHLSMWIKMILLRSGDARKVVQTDQIIVPKPIVRESFSSFKPGALVSHRDFASEIDKITNRPASLKQNEITEVTYSYPPVGEWMTDRGDRYGVPEFGKNIIVYTALLVNRTYNVQDLIHFRCTLLREVFLNNQDTVVTLDQRALQTSVFKTVNMIQAFINDDVNSQIEINYSHLISGVLASEVPYCKSQSYHAGARVSTQTLNLRGEFVD</sequence>
<comment type="caution">
    <text evidence="2">The sequence shown here is derived from an EMBL/GenBank/DDBJ whole genome shotgun (WGS) entry which is preliminary data.</text>
</comment>
<dbReference type="Proteomes" id="UP000282876">
    <property type="component" value="Unassembled WGS sequence"/>
</dbReference>
<dbReference type="AlphaFoldDB" id="A0A437AH93"/>
<accession>A0A437AH93</accession>
<gene>
    <name evidence="2" type="ORF">TUBRATIS_31610</name>
</gene>
<name>A0A437AH93_9MICR</name>
<evidence type="ECO:0000313" key="2">
    <source>
        <dbReference type="EMBL" id="RVD90501.1"/>
    </source>
</evidence>
<feature type="region of interest" description="Disordered" evidence="1">
    <location>
        <begin position="203"/>
        <end position="267"/>
    </location>
</feature>
<dbReference type="VEuPathDB" id="MicrosporidiaDB:TUBRATIS_31610"/>
<dbReference type="EMBL" id="RCSS01000913">
    <property type="protein sequence ID" value="RVD90501.1"/>
    <property type="molecule type" value="Genomic_DNA"/>
</dbReference>
<organism evidence="2 3">
    <name type="scientific">Tubulinosema ratisbonensis</name>
    <dbReference type="NCBI Taxonomy" id="291195"/>
    <lineage>
        <taxon>Eukaryota</taxon>
        <taxon>Fungi</taxon>
        <taxon>Fungi incertae sedis</taxon>
        <taxon>Microsporidia</taxon>
        <taxon>Tubulinosematoidea</taxon>
        <taxon>Tubulinosematidae</taxon>
        <taxon>Tubulinosema</taxon>
    </lineage>
</organism>
<reference evidence="2 3" key="1">
    <citation type="submission" date="2018-10" db="EMBL/GenBank/DDBJ databases">
        <title>Draft genome sequence of the microsporidian Tubulinosema ratisbonensis.</title>
        <authorList>
            <person name="Polonais V."/>
            <person name="Peyretaillade E."/>
            <person name="Niehus S."/>
            <person name="Wawrzyniak I."/>
            <person name="Franchet A."/>
            <person name="Gaspin C."/>
            <person name="Reichstadt M."/>
            <person name="Belser C."/>
            <person name="Labadie K."/>
            <person name="Delbac F."/>
            <person name="Ferrandon D."/>
        </authorList>
    </citation>
    <scope>NUCLEOTIDE SEQUENCE [LARGE SCALE GENOMIC DNA]</scope>
    <source>
        <strain evidence="2 3">Franzen</strain>
    </source>
</reference>
<keyword evidence="3" id="KW-1185">Reference proteome</keyword>
<evidence type="ECO:0000256" key="1">
    <source>
        <dbReference type="SAM" id="MobiDB-lite"/>
    </source>
</evidence>
<evidence type="ECO:0000313" key="3">
    <source>
        <dbReference type="Proteomes" id="UP000282876"/>
    </source>
</evidence>
<proteinExistence type="predicted"/>
<feature type="compositionally biased region" description="Basic and acidic residues" evidence="1">
    <location>
        <begin position="242"/>
        <end position="251"/>
    </location>
</feature>
<feature type="compositionally biased region" description="Polar residues" evidence="1">
    <location>
        <begin position="253"/>
        <end position="266"/>
    </location>
</feature>
<protein>
    <submittedName>
        <fullName evidence="2">Uncharacterized protein</fullName>
    </submittedName>
</protein>